<dbReference type="AlphaFoldDB" id="A0A6U0E9L1"/>
<dbReference type="PANTHER" id="PTHR36851">
    <property type="entry name" value="UNNAMED PRODUCT"/>
    <property type="match status" value="1"/>
</dbReference>
<dbReference type="InterPro" id="IPR029044">
    <property type="entry name" value="Nucleotide-diphossugar_trans"/>
</dbReference>
<name>A0A6U0E9L1_9CHLO</name>
<protein>
    <recommendedName>
        <fullName evidence="3">Glycosyltransferase 2-like domain-containing protein</fullName>
    </recommendedName>
</protein>
<evidence type="ECO:0000256" key="1">
    <source>
        <dbReference type="SAM" id="Phobius"/>
    </source>
</evidence>
<dbReference type="SUPFAM" id="SSF53448">
    <property type="entry name" value="Nucleotide-diphospho-sugar transferases"/>
    <property type="match status" value="1"/>
</dbReference>
<dbReference type="PANTHER" id="PTHR36851:SF1">
    <property type="entry name" value="GLYCO_TRANS_2-LIKE DOMAIN-CONTAINING PROTEIN"/>
    <property type="match status" value="1"/>
</dbReference>
<evidence type="ECO:0008006" key="3">
    <source>
        <dbReference type="Google" id="ProtNLM"/>
    </source>
</evidence>
<feature type="transmembrane region" description="Helical" evidence="1">
    <location>
        <begin position="88"/>
        <end position="106"/>
    </location>
</feature>
<reference evidence="2" key="1">
    <citation type="submission" date="2021-01" db="EMBL/GenBank/DDBJ databases">
        <authorList>
            <person name="Corre E."/>
            <person name="Pelletier E."/>
            <person name="Niang G."/>
            <person name="Scheremetjew M."/>
            <person name="Finn R."/>
            <person name="Kale V."/>
            <person name="Holt S."/>
            <person name="Cochrane G."/>
            <person name="Meng A."/>
            <person name="Brown T."/>
            <person name="Cohen L."/>
        </authorList>
    </citation>
    <scope>NUCLEOTIDE SEQUENCE</scope>
    <source>
        <strain evidence="2">Clade-D-RCC2572</strain>
    </source>
</reference>
<evidence type="ECO:0000313" key="2">
    <source>
        <dbReference type="EMBL" id="CAD8582847.1"/>
    </source>
</evidence>
<accession>A0A6U0E9L1</accession>
<sequence length="618" mass="69276">MSARSPRGTHNIGPFAAMSKAERAGLLSAPSDDLCDNIAYKGGALERVMFVVPFATSFTLITFVLFWGARVSPALTVTFICGYISYGWVKGIHSGFSALLIGIPLLRAYKDADWYKLGNDPTAKSPIRDRFLGSVGQVYKANVPPALTGDAEHTWKSGLDGKVKRGLKDKFNDIVHICVIPTYKEPLGTLRKTIGTLATQTCAKERLIVVMATESRDTEAPGKVDELLDEFGPALLGLYYTSHVLGRGEAVGKSSNCAHAVRCVKREFVEKRGLAPEQVMLTVCDADTYFDTQFMDCLAYTHVQNPKPYNTTYQAAETFFPNIWAVPILIRIKAIIDSVGFVGQLASPFSHPFPFAIYSQSLRTSMECGGWDVDIIPEDWHHYLKCWFKKDGDYGVVPVFMVMGNDAIEERTWGEAIKARYVQAKRHAWGAIDLSYIIMNYLERRDKISFARMMKLYLHASEHHISWTLYWFTCMLGGLCSTWANPILETYPFGIGLRSLAVIVFFPMSFACWAILIGDFYIRLFIIHDRPHFECNVAPLWWQLVSQVQWAIMPLADMLFGSLAGLEAQFHMAVKPTMEYEVSTKLSKKVVVPTGDVVDESRYHSISPDGAQAKYTKL</sequence>
<feature type="transmembrane region" description="Helical" evidence="1">
    <location>
        <begin position="469"/>
        <end position="488"/>
    </location>
</feature>
<gene>
    <name evidence="2" type="ORF">OMED0929_LOCUS4072</name>
</gene>
<dbReference type="EMBL" id="HBEW01004862">
    <property type="protein sequence ID" value="CAD8582847.1"/>
    <property type="molecule type" value="Transcribed_RNA"/>
</dbReference>
<keyword evidence="1" id="KW-0472">Membrane</keyword>
<organism evidence="2">
    <name type="scientific">Ostreococcus mediterraneus</name>
    <dbReference type="NCBI Taxonomy" id="1486918"/>
    <lineage>
        <taxon>Eukaryota</taxon>
        <taxon>Viridiplantae</taxon>
        <taxon>Chlorophyta</taxon>
        <taxon>Mamiellophyceae</taxon>
        <taxon>Mamiellales</taxon>
        <taxon>Bathycoccaceae</taxon>
        <taxon>Ostreococcus</taxon>
    </lineage>
</organism>
<proteinExistence type="predicted"/>
<keyword evidence="1" id="KW-1133">Transmembrane helix</keyword>
<feature type="transmembrane region" description="Helical" evidence="1">
    <location>
        <begin position="48"/>
        <end position="68"/>
    </location>
</feature>
<keyword evidence="1" id="KW-0812">Transmembrane</keyword>
<feature type="transmembrane region" description="Helical" evidence="1">
    <location>
        <begin position="500"/>
        <end position="522"/>
    </location>
</feature>